<dbReference type="InterPro" id="IPR003374">
    <property type="entry name" value="ApbE-like_sf"/>
</dbReference>
<dbReference type="InterPro" id="IPR007183">
    <property type="entry name" value="UPF0280"/>
</dbReference>
<evidence type="ECO:0000313" key="1">
    <source>
        <dbReference type="EMBL" id="MDT8902886.1"/>
    </source>
</evidence>
<reference evidence="1 2" key="1">
    <citation type="submission" date="2023-07" db="EMBL/GenBank/DDBJ databases">
        <title>The novel representative of Negativicutes class, Anaeroselena agilis gen. nov. sp. nov.</title>
        <authorList>
            <person name="Prokofeva M.I."/>
            <person name="Elcheninov A.G."/>
            <person name="Klyukina A."/>
            <person name="Kublanov I.V."/>
            <person name="Frolov E.N."/>
            <person name="Podosokorskaya O.A."/>
        </authorList>
    </citation>
    <scope>NUCLEOTIDE SEQUENCE [LARGE SCALE GENOMIC DNA]</scope>
    <source>
        <strain evidence="1 2">4137-cl</strain>
    </source>
</reference>
<dbReference type="SUPFAM" id="SSF143631">
    <property type="entry name" value="ApbE-like"/>
    <property type="match status" value="1"/>
</dbReference>
<name>A0ABU3P427_9FIRM</name>
<accession>A0ABU3P427</accession>
<proteinExistence type="predicted"/>
<sequence length="253" mass="25935">MKSAAYEPRRYRDGMAGPGFKTFTVSHLETDLWVAVTADAPPEAEEAARVAMLEARRELEVYIATDRAFLTALAPYEPQTGCPALIRAMADAAALAGTGPMAAVAGAVSAYVGRRLEELFGLAEVIVENGGDIYLRSSVPRKIAIYAGASPLSNKLAITLSPTLSPLGICTSSGTVGHSLSLGKADAATVLAKDAATADAYATALGNRVQGPQDIDAALAWAAASPEVLGAVVIAGDKVGAVGDVELAPYCGE</sequence>
<evidence type="ECO:0000313" key="2">
    <source>
        <dbReference type="Proteomes" id="UP001254848"/>
    </source>
</evidence>
<protein>
    <submittedName>
        <fullName evidence="1">UPF0280 family protein</fullName>
    </submittedName>
</protein>
<dbReference type="RefSeq" id="WP_413781354.1">
    <property type="nucleotide sequence ID" value="NZ_JAUOZS010000001.1"/>
</dbReference>
<gene>
    <name evidence="1" type="ORF">Q4T40_16715</name>
</gene>
<keyword evidence="2" id="KW-1185">Reference proteome</keyword>
<dbReference type="PIRSF" id="PIRSF006421">
    <property type="entry name" value="UCP006421"/>
    <property type="match status" value="1"/>
</dbReference>
<dbReference type="Gene3D" id="3.10.520.10">
    <property type="entry name" value="ApbE-like domains"/>
    <property type="match status" value="1"/>
</dbReference>
<comment type="caution">
    <text evidence="1">The sequence shown here is derived from an EMBL/GenBank/DDBJ whole genome shotgun (WGS) entry which is preliminary data.</text>
</comment>
<dbReference type="Proteomes" id="UP001254848">
    <property type="component" value="Unassembled WGS sequence"/>
</dbReference>
<organism evidence="1 2">
    <name type="scientific">Anaeroselena agilis</name>
    <dbReference type="NCBI Taxonomy" id="3063788"/>
    <lineage>
        <taxon>Bacteria</taxon>
        <taxon>Bacillati</taxon>
        <taxon>Bacillota</taxon>
        <taxon>Negativicutes</taxon>
        <taxon>Acetonemataceae</taxon>
        <taxon>Anaeroselena</taxon>
    </lineage>
</organism>
<dbReference type="EMBL" id="JAUOZS010000001">
    <property type="protein sequence ID" value="MDT8902886.1"/>
    <property type="molecule type" value="Genomic_DNA"/>
</dbReference>